<protein>
    <submittedName>
        <fullName evidence="1">Uncharacterized protein</fullName>
    </submittedName>
</protein>
<organism evidence="1 2">
    <name type="scientific">Antiquaquibacter soli</name>
    <dbReference type="NCBI Taxonomy" id="3064523"/>
    <lineage>
        <taxon>Bacteria</taxon>
        <taxon>Bacillati</taxon>
        <taxon>Actinomycetota</taxon>
        <taxon>Actinomycetes</taxon>
        <taxon>Micrococcales</taxon>
        <taxon>Microbacteriaceae</taxon>
        <taxon>Antiquaquibacter</taxon>
    </lineage>
</organism>
<comment type="caution">
    <text evidence="1">The sequence shown here is derived from an EMBL/GenBank/DDBJ whole genome shotgun (WGS) entry which is preliminary data.</text>
</comment>
<reference evidence="1 2" key="1">
    <citation type="submission" date="2023-07" db="EMBL/GenBank/DDBJ databases">
        <title>Protaetiibacter sp. nov WY-16 isolated from soil.</title>
        <authorList>
            <person name="Liu B."/>
            <person name="Wan Y."/>
        </authorList>
    </citation>
    <scope>NUCLEOTIDE SEQUENCE [LARGE SCALE GENOMIC DNA]</scope>
    <source>
        <strain evidence="1 2">WY-16</strain>
    </source>
</reference>
<dbReference type="Proteomes" id="UP001241072">
    <property type="component" value="Unassembled WGS sequence"/>
</dbReference>
<dbReference type="EMBL" id="JAUQUB010000003">
    <property type="protein sequence ID" value="MDO7883022.1"/>
    <property type="molecule type" value="Genomic_DNA"/>
</dbReference>
<evidence type="ECO:0000313" key="2">
    <source>
        <dbReference type="Proteomes" id="UP001241072"/>
    </source>
</evidence>
<evidence type="ECO:0000313" key="1">
    <source>
        <dbReference type="EMBL" id="MDO7883022.1"/>
    </source>
</evidence>
<proteinExistence type="predicted"/>
<name>A0ABT9BPQ5_9MICO</name>
<dbReference type="RefSeq" id="WP_305003452.1">
    <property type="nucleotide sequence ID" value="NZ_JAUQUB010000003.1"/>
</dbReference>
<accession>A0ABT9BPQ5</accession>
<sequence>MQITTPRPTRGPASIAQGVYGAAGNLELIVADAVDGLWVHWFNADPLGTQPVSGVEPGQWSGGMLFAEGTAYESAVIHQSRRGPDYLEVIAVRADGGAESWYWSPGPGFQRRDGMLPGSGAAVLSEHERGFLLQLGERVFAASARDYPALPWHEVTPTDADPGTLRIAVSTRDGGMLELAYRRDGALHHDAVPLA</sequence>
<keyword evidence="2" id="KW-1185">Reference proteome</keyword>
<gene>
    <name evidence="1" type="ORF">Q5716_12360</name>
</gene>